<evidence type="ECO:0000313" key="4">
    <source>
        <dbReference type="Proteomes" id="UP001279734"/>
    </source>
</evidence>
<dbReference type="AlphaFoldDB" id="A0AAD3XXK4"/>
<comment type="caution">
    <text evidence="3">The sequence shown here is derived from an EMBL/GenBank/DDBJ whole genome shotgun (WGS) entry which is preliminary data.</text>
</comment>
<keyword evidence="1" id="KW-0325">Glycoprotein</keyword>
<reference evidence="3" key="1">
    <citation type="submission" date="2023-05" db="EMBL/GenBank/DDBJ databases">
        <title>Nepenthes gracilis genome sequencing.</title>
        <authorList>
            <person name="Fukushima K."/>
        </authorList>
    </citation>
    <scope>NUCLEOTIDE SEQUENCE</scope>
    <source>
        <strain evidence="3">SING2019-196</strain>
    </source>
</reference>
<proteinExistence type="predicted"/>
<evidence type="ECO:0000259" key="2">
    <source>
        <dbReference type="Pfam" id="PF14380"/>
    </source>
</evidence>
<dbReference type="Pfam" id="PF14380">
    <property type="entry name" value="WAK_assoc"/>
    <property type="match status" value="1"/>
</dbReference>
<sequence length="194" mass="21235">MRSPSSPNPGLHDQQVRGHSCDELYTACNSFKIFHLLTNSSPPCCFTDYSTVKFMSMNILDCTHYTSVYDTDNLKGVGPMDWSYGIKFSFSIPDTGCNRCTRSGGSCGFDSETEGLLCLCSSSINSTRECGHVNLTIPHKFESSNDHVVYVARTASRESGLPVAISFVMWLRLLPELACCMGSGIGGFLLLVKV</sequence>
<dbReference type="PANTHER" id="PTHR33355:SF12">
    <property type="entry name" value="WALL-ASSOCIATED RECEPTOR KINASE CARBOXY-TERMINAL PROTEIN"/>
    <property type="match status" value="1"/>
</dbReference>
<organism evidence="3 4">
    <name type="scientific">Nepenthes gracilis</name>
    <name type="common">Slender pitcher plant</name>
    <dbReference type="NCBI Taxonomy" id="150966"/>
    <lineage>
        <taxon>Eukaryota</taxon>
        <taxon>Viridiplantae</taxon>
        <taxon>Streptophyta</taxon>
        <taxon>Embryophyta</taxon>
        <taxon>Tracheophyta</taxon>
        <taxon>Spermatophyta</taxon>
        <taxon>Magnoliopsida</taxon>
        <taxon>eudicotyledons</taxon>
        <taxon>Gunneridae</taxon>
        <taxon>Pentapetalae</taxon>
        <taxon>Caryophyllales</taxon>
        <taxon>Nepenthaceae</taxon>
        <taxon>Nepenthes</taxon>
    </lineage>
</organism>
<feature type="domain" description="Wall-associated receptor kinase C-terminal" evidence="2">
    <location>
        <begin position="88"/>
        <end position="122"/>
    </location>
</feature>
<gene>
    <name evidence="3" type="ORF">Nepgr_021642</name>
</gene>
<dbReference type="Proteomes" id="UP001279734">
    <property type="component" value="Unassembled WGS sequence"/>
</dbReference>
<evidence type="ECO:0000256" key="1">
    <source>
        <dbReference type="ARBA" id="ARBA00023180"/>
    </source>
</evidence>
<accession>A0AAD3XXK4</accession>
<dbReference type="PANTHER" id="PTHR33355">
    <property type="entry name" value="WALL-ASSOCIATED RECEPTOR KINASE CARBOXY-TERMINAL PROTEIN-RELATED"/>
    <property type="match status" value="1"/>
</dbReference>
<evidence type="ECO:0000313" key="3">
    <source>
        <dbReference type="EMBL" id="GMH19801.1"/>
    </source>
</evidence>
<dbReference type="EMBL" id="BSYO01000021">
    <property type="protein sequence ID" value="GMH19801.1"/>
    <property type="molecule type" value="Genomic_DNA"/>
</dbReference>
<protein>
    <recommendedName>
        <fullName evidence="2">Wall-associated receptor kinase C-terminal domain-containing protein</fullName>
    </recommendedName>
</protein>
<name>A0AAD3XXK4_NEPGR</name>
<keyword evidence="4" id="KW-1185">Reference proteome</keyword>
<dbReference type="InterPro" id="IPR032872">
    <property type="entry name" value="WAK_assoc_C"/>
</dbReference>